<dbReference type="InterPro" id="IPR018497">
    <property type="entry name" value="Peptidase_M13_C"/>
</dbReference>
<keyword evidence="2" id="KW-1185">Reference proteome</keyword>
<dbReference type="CDD" id="cd08662">
    <property type="entry name" value="M13"/>
    <property type="match status" value="1"/>
</dbReference>
<dbReference type="AlphaFoldDB" id="A0A915JR62"/>
<dbReference type="PROSITE" id="PS51885">
    <property type="entry name" value="NEPRILYSIN"/>
    <property type="match status" value="1"/>
</dbReference>
<accession>A0A915JR62</accession>
<proteinExistence type="predicted"/>
<dbReference type="GO" id="GO:0046872">
    <property type="term" value="F:metal ion binding"/>
    <property type="evidence" value="ECO:0007669"/>
    <property type="project" value="UniProtKB-KW"/>
</dbReference>
<dbReference type="Gene3D" id="3.40.390.10">
    <property type="entry name" value="Collagenase (Catalytic Domain)"/>
    <property type="match status" value="2"/>
</dbReference>
<reference evidence="3" key="1">
    <citation type="submission" date="2022-11" db="UniProtKB">
        <authorList>
            <consortium name="WormBaseParasite"/>
        </authorList>
    </citation>
    <scope>IDENTIFICATION</scope>
</reference>
<dbReference type="PANTHER" id="PTHR11733">
    <property type="entry name" value="ZINC METALLOPROTEASE FAMILY M13 NEPRILYSIN-RELATED"/>
    <property type="match status" value="1"/>
</dbReference>
<evidence type="ECO:0000259" key="1">
    <source>
        <dbReference type="Pfam" id="PF01431"/>
    </source>
</evidence>
<dbReference type="Pfam" id="PF01431">
    <property type="entry name" value="Peptidase_M13"/>
    <property type="match status" value="1"/>
</dbReference>
<evidence type="ECO:0000313" key="2">
    <source>
        <dbReference type="Proteomes" id="UP000887565"/>
    </source>
</evidence>
<dbReference type="InterPro" id="IPR000718">
    <property type="entry name" value="Peptidase_M13"/>
</dbReference>
<dbReference type="GO" id="GO:0016485">
    <property type="term" value="P:protein processing"/>
    <property type="evidence" value="ECO:0007669"/>
    <property type="project" value="TreeGrafter"/>
</dbReference>
<dbReference type="OMA" id="FANTWCE"/>
<organism evidence="2 3">
    <name type="scientific">Romanomermis culicivorax</name>
    <name type="common">Nematode worm</name>
    <dbReference type="NCBI Taxonomy" id="13658"/>
    <lineage>
        <taxon>Eukaryota</taxon>
        <taxon>Metazoa</taxon>
        <taxon>Ecdysozoa</taxon>
        <taxon>Nematoda</taxon>
        <taxon>Enoplea</taxon>
        <taxon>Dorylaimia</taxon>
        <taxon>Mermithida</taxon>
        <taxon>Mermithoidea</taxon>
        <taxon>Mermithidae</taxon>
        <taxon>Romanomermis</taxon>
    </lineage>
</organism>
<dbReference type="GO" id="GO:0005886">
    <property type="term" value="C:plasma membrane"/>
    <property type="evidence" value="ECO:0007669"/>
    <property type="project" value="TreeGrafter"/>
</dbReference>
<dbReference type="WBParaSite" id="nRc.2.0.1.t28607-RA">
    <property type="protein sequence ID" value="nRc.2.0.1.t28607-RA"/>
    <property type="gene ID" value="nRc.2.0.1.g28607"/>
</dbReference>
<evidence type="ECO:0000313" key="3">
    <source>
        <dbReference type="WBParaSite" id="nRc.2.0.1.t28607-RA"/>
    </source>
</evidence>
<dbReference type="InterPro" id="IPR024079">
    <property type="entry name" value="MetalloPept_cat_dom_sf"/>
</dbReference>
<dbReference type="SUPFAM" id="SSF55486">
    <property type="entry name" value="Metalloproteases ('zincins'), catalytic domain"/>
    <property type="match status" value="1"/>
</dbReference>
<name>A0A915JR62_ROMCU</name>
<feature type="domain" description="Peptidase M13 C-terminal" evidence="1">
    <location>
        <begin position="39"/>
        <end position="202"/>
    </location>
</feature>
<dbReference type="GO" id="GO:0004222">
    <property type="term" value="F:metalloendopeptidase activity"/>
    <property type="evidence" value="ECO:0007669"/>
    <property type="project" value="InterPro"/>
</dbReference>
<protein>
    <recommendedName>
        <fullName evidence="1">Peptidase M13 C-terminal domain-containing protein</fullName>
    </recommendedName>
</protein>
<dbReference type="Proteomes" id="UP000887565">
    <property type="component" value="Unplaced"/>
</dbReference>
<sequence>MIEMIKEAFHESLKENQWLTPETKKVASEKIDAMLLKTVFPAGILQPVFYSEAYPWSMNFGGIGVVIGHEITHGFDDKGRQYDKEGNVREWWDNETVVMFEKKAQCIEDQYAKYEVDQVKLKVNGKNTKGENIADNGGLKQAFKAYLKWSKQNKAEQLLPGINYSHKQLFFINYAQIWCGSMNDKEFIRKIKTSVHSPGMIR</sequence>
<dbReference type="PANTHER" id="PTHR11733:SF133">
    <property type="entry name" value="PHOSPHATE-REGULATING NEUTRAL ENDOPEPTIDASE PHEX"/>
    <property type="match status" value="1"/>
</dbReference>
<dbReference type="PRINTS" id="PR00786">
    <property type="entry name" value="NEPRILYSIN"/>
</dbReference>